<reference evidence="8" key="1">
    <citation type="submission" date="2016-10" db="EMBL/GenBank/DDBJ databases">
        <authorList>
            <person name="Varghese N."/>
            <person name="Submissions S."/>
        </authorList>
    </citation>
    <scope>NUCLEOTIDE SEQUENCE [LARGE SCALE GENOMIC DNA]</scope>
    <source>
        <strain evidence="8">Nm44</strain>
    </source>
</reference>
<comment type="catalytic activity">
    <reaction evidence="6">
        <text>L-serine + acetyl-CoA = O-acetyl-L-serine + CoA</text>
        <dbReference type="Rhea" id="RHEA:24560"/>
        <dbReference type="ChEBI" id="CHEBI:33384"/>
        <dbReference type="ChEBI" id="CHEBI:57287"/>
        <dbReference type="ChEBI" id="CHEBI:57288"/>
        <dbReference type="ChEBI" id="CHEBI:58340"/>
        <dbReference type="EC" id="2.3.1.30"/>
    </reaction>
</comment>
<evidence type="ECO:0000313" key="7">
    <source>
        <dbReference type="EMBL" id="SFL57510.1"/>
    </source>
</evidence>
<dbReference type="STRING" id="44574.AAW31_09095"/>
<evidence type="ECO:0000256" key="2">
    <source>
        <dbReference type="ARBA" id="ARBA00013266"/>
    </source>
</evidence>
<name>A0A1I4IT82_9PROT</name>
<comment type="similarity">
    <text evidence="1">Belongs to the transferase hexapeptide repeat family.</text>
</comment>
<evidence type="ECO:0000313" key="8">
    <source>
        <dbReference type="Proteomes" id="UP000183287"/>
    </source>
</evidence>
<sequence length="316" mass="34465">MTNVNRVSDLQLRSTYLEIDPIVGELRTLRLASLENRQRHRRPPKLPLRKILVGVAEGLSAAMFPNRLGPADLADEGVDHYVGHTLNTTLRTLLVQIQHELHFSSGLENLSDEDRERAIDITQAFAKRLPAIRSLLESDIVAAYEGDPAAHSVDEVLVCYPGIMAITYYRLAHELCRLGVPLIARMISEIAHSMTGVEIHPGAQIGGSFFIDHGTGVVIGETAIIGRNVRLYQAVTLGAKRFPVDEHGALVKGIPRHPIVEDDVVIYAGATILGRIIIGRGSIIGGNVWLTRSVPAGSHITQAQMRHETFEGGAGI</sequence>
<evidence type="ECO:0000256" key="5">
    <source>
        <dbReference type="ARBA" id="ARBA00023315"/>
    </source>
</evidence>
<keyword evidence="4 7" id="KW-0808">Transferase</keyword>
<dbReference type="Gene3D" id="1.10.3130.10">
    <property type="entry name" value="serine acetyltransferase, domain 1"/>
    <property type="match status" value="1"/>
</dbReference>
<organism evidence="7 8">
    <name type="scientific">Nitrosomonas communis</name>
    <dbReference type="NCBI Taxonomy" id="44574"/>
    <lineage>
        <taxon>Bacteria</taxon>
        <taxon>Pseudomonadati</taxon>
        <taxon>Pseudomonadota</taxon>
        <taxon>Betaproteobacteria</taxon>
        <taxon>Nitrosomonadales</taxon>
        <taxon>Nitrosomonadaceae</taxon>
        <taxon>Nitrosomonas</taxon>
    </lineage>
</organism>
<dbReference type="GO" id="GO:0008652">
    <property type="term" value="P:amino acid biosynthetic process"/>
    <property type="evidence" value="ECO:0007669"/>
    <property type="project" value="UniProtKB-KW"/>
</dbReference>
<evidence type="ECO:0000256" key="3">
    <source>
        <dbReference type="ARBA" id="ARBA00022605"/>
    </source>
</evidence>
<dbReference type="InterPro" id="IPR053376">
    <property type="entry name" value="Serine_acetyltransferase"/>
</dbReference>
<dbReference type="NCBIfam" id="NF041874">
    <property type="entry name" value="EPS_EpsC"/>
    <property type="match status" value="1"/>
</dbReference>
<dbReference type="EC" id="2.3.1.30" evidence="2"/>
<dbReference type="GO" id="GO:0009001">
    <property type="term" value="F:serine O-acetyltransferase activity"/>
    <property type="evidence" value="ECO:0007669"/>
    <property type="project" value="UniProtKB-EC"/>
</dbReference>
<keyword evidence="8" id="KW-1185">Reference proteome</keyword>
<dbReference type="InterPro" id="IPR045304">
    <property type="entry name" value="LbH_SAT"/>
</dbReference>
<dbReference type="Gene3D" id="2.160.10.10">
    <property type="entry name" value="Hexapeptide repeat proteins"/>
    <property type="match status" value="1"/>
</dbReference>
<evidence type="ECO:0000256" key="1">
    <source>
        <dbReference type="ARBA" id="ARBA00007274"/>
    </source>
</evidence>
<dbReference type="SUPFAM" id="SSF51161">
    <property type="entry name" value="Trimeric LpxA-like enzymes"/>
    <property type="match status" value="1"/>
</dbReference>
<dbReference type="PANTHER" id="PTHR42811">
    <property type="entry name" value="SERINE ACETYLTRANSFERASE"/>
    <property type="match status" value="1"/>
</dbReference>
<dbReference type="InterPro" id="IPR001451">
    <property type="entry name" value="Hexapep"/>
</dbReference>
<keyword evidence="3" id="KW-0028">Amino-acid biosynthesis</keyword>
<dbReference type="EMBL" id="FOUB01000001">
    <property type="protein sequence ID" value="SFL57510.1"/>
    <property type="molecule type" value="Genomic_DNA"/>
</dbReference>
<dbReference type="CDD" id="cd03354">
    <property type="entry name" value="LbH_SAT"/>
    <property type="match status" value="1"/>
</dbReference>
<accession>A0A1I4IT82</accession>
<dbReference type="Proteomes" id="UP000183287">
    <property type="component" value="Unassembled WGS sequence"/>
</dbReference>
<dbReference type="AlphaFoldDB" id="A0A1I4IT82"/>
<dbReference type="OrthoDB" id="9801456at2"/>
<dbReference type="FunFam" id="2.160.10.10:FF:000015">
    <property type="entry name" value="Serine acetyltransferase, plasmid"/>
    <property type="match status" value="1"/>
</dbReference>
<evidence type="ECO:0000256" key="4">
    <source>
        <dbReference type="ARBA" id="ARBA00022679"/>
    </source>
</evidence>
<dbReference type="RefSeq" id="WP_074902571.1">
    <property type="nucleotide sequence ID" value="NZ_FOUB01000001.1"/>
</dbReference>
<dbReference type="InterPro" id="IPR011004">
    <property type="entry name" value="Trimer_LpxA-like_sf"/>
</dbReference>
<dbReference type="Pfam" id="PF00132">
    <property type="entry name" value="Hexapep"/>
    <property type="match status" value="1"/>
</dbReference>
<proteinExistence type="inferred from homology"/>
<dbReference type="InterPro" id="IPR042122">
    <property type="entry name" value="Ser_AcTrfase_N_sf"/>
</dbReference>
<keyword evidence="5" id="KW-0012">Acyltransferase</keyword>
<evidence type="ECO:0000256" key="6">
    <source>
        <dbReference type="ARBA" id="ARBA00049486"/>
    </source>
</evidence>
<gene>
    <name evidence="7" type="ORF">SAMN05421863_100152</name>
</gene>
<protein>
    <recommendedName>
        <fullName evidence="2">serine O-acetyltransferase</fullName>
        <ecNumber evidence="2">2.3.1.30</ecNumber>
    </recommendedName>
</protein>